<keyword evidence="3" id="KW-0812">Transmembrane</keyword>
<feature type="compositionally biased region" description="Basic and acidic residues" evidence="2">
    <location>
        <begin position="1"/>
        <end position="13"/>
    </location>
</feature>
<reference evidence="4 5" key="1">
    <citation type="journal article" date="2014" name="Genome Biol.">
        <title>Transcriptome and methylome profiling reveals relics of genome dominance in the mesopolyploid Brassica oleracea.</title>
        <authorList>
            <person name="Parkin I.A."/>
            <person name="Koh C."/>
            <person name="Tang H."/>
            <person name="Robinson S.J."/>
            <person name="Kagale S."/>
            <person name="Clarke W.E."/>
            <person name="Town C.D."/>
            <person name="Nixon J."/>
            <person name="Krishnakumar V."/>
            <person name="Bidwell S.L."/>
            <person name="Denoeud F."/>
            <person name="Belcram H."/>
            <person name="Links M.G."/>
            <person name="Just J."/>
            <person name="Clarke C."/>
            <person name="Bender T."/>
            <person name="Huebert T."/>
            <person name="Mason A.S."/>
            <person name="Pires J.C."/>
            <person name="Barker G."/>
            <person name="Moore J."/>
            <person name="Walley P.G."/>
            <person name="Manoli S."/>
            <person name="Batley J."/>
            <person name="Edwards D."/>
            <person name="Nelson M.N."/>
            <person name="Wang X."/>
            <person name="Paterson A.H."/>
            <person name="King G."/>
            <person name="Bancroft I."/>
            <person name="Chalhoub B."/>
            <person name="Sharpe A.G."/>
        </authorList>
    </citation>
    <scope>NUCLEOTIDE SEQUENCE</scope>
    <source>
        <strain evidence="4 5">cv. TO1000</strain>
    </source>
</reference>
<dbReference type="Proteomes" id="UP000032141">
    <property type="component" value="Chromosome C3"/>
</dbReference>
<protein>
    <recommendedName>
        <fullName evidence="6">Zinc finger GRF-type domain-containing protein</fullName>
    </recommendedName>
</protein>
<feature type="coiled-coil region" evidence="1">
    <location>
        <begin position="81"/>
        <end position="115"/>
    </location>
</feature>
<evidence type="ECO:0000313" key="4">
    <source>
        <dbReference type="EnsemblPlants" id="Bo3g124930.1"/>
    </source>
</evidence>
<organism evidence="4 5">
    <name type="scientific">Brassica oleracea var. oleracea</name>
    <dbReference type="NCBI Taxonomy" id="109376"/>
    <lineage>
        <taxon>Eukaryota</taxon>
        <taxon>Viridiplantae</taxon>
        <taxon>Streptophyta</taxon>
        <taxon>Embryophyta</taxon>
        <taxon>Tracheophyta</taxon>
        <taxon>Spermatophyta</taxon>
        <taxon>Magnoliopsida</taxon>
        <taxon>eudicotyledons</taxon>
        <taxon>Gunneridae</taxon>
        <taxon>Pentapetalae</taxon>
        <taxon>rosids</taxon>
        <taxon>malvids</taxon>
        <taxon>Brassicales</taxon>
        <taxon>Brassicaceae</taxon>
        <taxon>Brassiceae</taxon>
        <taxon>Brassica</taxon>
    </lineage>
</organism>
<dbReference type="PANTHER" id="PTHR33248">
    <property type="entry name" value="ZINC ION-BINDING PROTEIN"/>
    <property type="match status" value="1"/>
</dbReference>
<keyword evidence="5" id="KW-1185">Reference proteome</keyword>
<proteinExistence type="predicted"/>
<name>A0A0D3BH20_BRAOL</name>
<dbReference type="Gramene" id="Bo3g124930.1">
    <property type="protein sequence ID" value="Bo3g124930.1"/>
    <property type="gene ID" value="Bo3g124930"/>
</dbReference>
<feature type="transmembrane region" description="Helical" evidence="3">
    <location>
        <begin position="130"/>
        <end position="146"/>
    </location>
</feature>
<keyword evidence="3" id="KW-1133">Transmembrane helix</keyword>
<evidence type="ECO:0000256" key="3">
    <source>
        <dbReference type="SAM" id="Phobius"/>
    </source>
</evidence>
<dbReference type="AlphaFoldDB" id="A0A0D3BH20"/>
<sequence length="193" mass="23233">MEPQKRKMEKVKMEVASGSSTRRRNSGRRFYICGFLASITQGWTDRNPCRRFYGCPRFPNGFNYFSWFDEEDGTAWQKQALLDARDEIREKTRVIEQLTQTISEMKNNFKNKETVDDENEDEIVRKFEEFYLYVFWIVGTCLSVLYCRNIELQSYLFSVSLLRRIGLQVFILWLSKTCKIPDFRFFIFWFTIT</sequence>
<dbReference type="EnsemblPlants" id="Bo3g124930.1">
    <property type="protein sequence ID" value="Bo3g124930.1"/>
    <property type="gene ID" value="Bo3g124930"/>
</dbReference>
<feature type="region of interest" description="Disordered" evidence="2">
    <location>
        <begin position="1"/>
        <end position="20"/>
    </location>
</feature>
<keyword evidence="3" id="KW-0472">Membrane</keyword>
<keyword evidence="1" id="KW-0175">Coiled coil</keyword>
<evidence type="ECO:0008006" key="6">
    <source>
        <dbReference type="Google" id="ProtNLM"/>
    </source>
</evidence>
<evidence type="ECO:0000256" key="2">
    <source>
        <dbReference type="SAM" id="MobiDB-lite"/>
    </source>
</evidence>
<reference evidence="4" key="2">
    <citation type="submission" date="2015-03" db="UniProtKB">
        <authorList>
            <consortium name="EnsemblPlants"/>
        </authorList>
    </citation>
    <scope>IDENTIFICATION</scope>
</reference>
<accession>A0A0D3BH20</accession>
<dbReference type="HOGENOM" id="CLU_1410623_0_0_1"/>
<evidence type="ECO:0000313" key="5">
    <source>
        <dbReference type="Proteomes" id="UP000032141"/>
    </source>
</evidence>
<evidence type="ECO:0000256" key="1">
    <source>
        <dbReference type="SAM" id="Coils"/>
    </source>
</evidence>